<evidence type="ECO:0000256" key="1">
    <source>
        <dbReference type="SAM" id="SignalP"/>
    </source>
</evidence>
<feature type="domain" description="Fibronectin type-III" evidence="2">
    <location>
        <begin position="38"/>
        <end position="131"/>
    </location>
</feature>
<evidence type="ECO:0000259" key="2">
    <source>
        <dbReference type="PROSITE" id="PS50853"/>
    </source>
</evidence>
<dbReference type="SMART" id="SM00060">
    <property type="entry name" value="FN3"/>
    <property type="match status" value="1"/>
</dbReference>
<feature type="chain" id="PRO_5020282778" evidence="1">
    <location>
        <begin position="34"/>
        <end position="500"/>
    </location>
</feature>
<keyword evidence="1" id="KW-0732">Signal</keyword>
<dbReference type="AlphaFoldDB" id="A0A4R6Q8U6"/>
<dbReference type="InterPro" id="IPR013783">
    <property type="entry name" value="Ig-like_fold"/>
</dbReference>
<dbReference type="InterPro" id="IPR012334">
    <property type="entry name" value="Pectin_lyas_fold"/>
</dbReference>
<dbReference type="InterPro" id="IPR011050">
    <property type="entry name" value="Pectin_lyase_fold/virulence"/>
</dbReference>
<accession>A0A4R6Q8U6</accession>
<dbReference type="Pfam" id="PF13229">
    <property type="entry name" value="Beta_helix"/>
    <property type="match status" value="1"/>
</dbReference>
<proteinExistence type="predicted"/>
<dbReference type="Gene3D" id="2.160.20.10">
    <property type="entry name" value="Single-stranded right-handed beta-helix, Pectin lyase-like"/>
    <property type="match status" value="1"/>
</dbReference>
<dbReference type="SUPFAM" id="SSF49265">
    <property type="entry name" value="Fibronectin type III"/>
    <property type="match status" value="1"/>
</dbReference>
<dbReference type="RefSeq" id="WP_166635348.1">
    <property type="nucleotide sequence ID" value="NZ_SNXO01000006.1"/>
</dbReference>
<keyword evidence="4" id="KW-1185">Reference proteome</keyword>
<comment type="caution">
    <text evidence="3">The sequence shown here is derived from an EMBL/GenBank/DDBJ whole genome shotgun (WGS) entry which is preliminary data.</text>
</comment>
<dbReference type="EMBL" id="SNXO01000006">
    <property type="protein sequence ID" value="TDP58560.1"/>
    <property type="molecule type" value="Genomic_DNA"/>
</dbReference>
<feature type="signal peptide" evidence="1">
    <location>
        <begin position="1"/>
        <end position="33"/>
    </location>
</feature>
<dbReference type="Proteomes" id="UP000295500">
    <property type="component" value="Unassembled WGS sequence"/>
</dbReference>
<dbReference type="InterPro" id="IPR036116">
    <property type="entry name" value="FN3_sf"/>
</dbReference>
<dbReference type="CDD" id="cd00063">
    <property type="entry name" value="FN3"/>
    <property type="match status" value="1"/>
</dbReference>
<dbReference type="PROSITE" id="PS50853">
    <property type="entry name" value="FN3"/>
    <property type="match status" value="1"/>
</dbReference>
<evidence type="ECO:0000313" key="4">
    <source>
        <dbReference type="Proteomes" id="UP000295500"/>
    </source>
</evidence>
<dbReference type="SUPFAM" id="SSF51126">
    <property type="entry name" value="Pectin lyase-like"/>
    <property type="match status" value="1"/>
</dbReference>
<dbReference type="InterPro" id="IPR039448">
    <property type="entry name" value="Beta_helix"/>
</dbReference>
<reference evidence="3 4" key="1">
    <citation type="submission" date="2019-03" db="EMBL/GenBank/DDBJ databases">
        <title>Genomic Encyclopedia of Type Strains, Phase IV (KMG-IV): sequencing the most valuable type-strain genomes for metagenomic binning, comparative biology and taxonomic classification.</title>
        <authorList>
            <person name="Goeker M."/>
        </authorList>
    </citation>
    <scope>NUCLEOTIDE SEQUENCE [LARGE SCALE GENOMIC DNA]</scope>
    <source>
        <strain evidence="3 4">DSM 28287</strain>
    </source>
</reference>
<dbReference type="Pfam" id="PF00041">
    <property type="entry name" value="fn3"/>
    <property type="match status" value="1"/>
</dbReference>
<dbReference type="SMART" id="SM00710">
    <property type="entry name" value="PbH1"/>
    <property type="match status" value="5"/>
</dbReference>
<dbReference type="InterPro" id="IPR006626">
    <property type="entry name" value="PbH1"/>
</dbReference>
<evidence type="ECO:0000313" key="3">
    <source>
        <dbReference type="EMBL" id="TDP58560.1"/>
    </source>
</evidence>
<dbReference type="Gene3D" id="2.60.40.10">
    <property type="entry name" value="Immunoglobulins"/>
    <property type="match status" value="1"/>
</dbReference>
<sequence length="500" mass="55576">MSVRSNFLKIAFFSMVMIMTVFLCAFGSNEVSAASIARPAGVSCYNKTYNSVSIKWNKVKKAKSYVVYKYDSYTNHFKRISIVKGNTNVKYTVKGLTKGTEYKFMIKSAKTIKGTGVSKSSEVVTETTYKPESYAITPDSLPCNSNMLNYSHYNSQTRLYYTIRSYMELFEKCGGGTLELSAGTYYITNTIFIPSNVTIILDDGVEMIKEENTGCDMAPSHSMFHLIRPSKGKKANSVGGYNGERNIKLIGNGSATIDMKSYDNSNCIETGHNYRLSIAGISFKNIMHGHFIEMDACKSVTVKNCNFSGITGDDIREAINLDTPDEATGGYTAVWSKFDKTANYKVNISNCTFSDMGRSVGTHNYSYGHPHRYISITNCTMTGMRSYGIDMMYWQDSTITGNKITGSDDAMIKGAGILGKGITRCTIKDNIIDKFYYGMLFKSEQSSGYAEITNDLSDSNISDLSHNYTGVIGVDLKGKNYSGLYCSDDSSSWIRLRFNR</sequence>
<dbReference type="InterPro" id="IPR003961">
    <property type="entry name" value="FN3_dom"/>
</dbReference>
<name>A0A4R6Q8U6_9FIRM</name>
<protein>
    <submittedName>
        <fullName evidence="3">Fibronectin type III domain protein</fullName>
    </submittedName>
</protein>
<gene>
    <name evidence="3" type="ORF">EV211_10671</name>
</gene>
<organism evidence="3 4">
    <name type="scientific">Aminicella lysinilytica</name>
    <dbReference type="NCBI Taxonomy" id="433323"/>
    <lineage>
        <taxon>Bacteria</taxon>
        <taxon>Bacillati</taxon>
        <taxon>Bacillota</taxon>
        <taxon>Clostridia</taxon>
        <taxon>Peptostreptococcales</taxon>
        <taxon>Anaerovoracaceae</taxon>
        <taxon>Aminicella</taxon>
    </lineage>
</organism>